<evidence type="ECO:0000259" key="1">
    <source>
        <dbReference type="Pfam" id="PF13304"/>
    </source>
</evidence>
<keyword evidence="2" id="KW-0540">Nuclease</keyword>
<dbReference type="Gene3D" id="3.40.50.300">
    <property type="entry name" value="P-loop containing nucleotide triphosphate hydrolases"/>
    <property type="match status" value="2"/>
</dbReference>
<evidence type="ECO:0000313" key="2">
    <source>
        <dbReference type="EMBL" id="APU15187.1"/>
    </source>
</evidence>
<dbReference type="InterPro" id="IPR003959">
    <property type="entry name" value="ATPase_AAA_core"/>
</dbReference>
<dbReference type="SUPFAM" id="SSF52540">
    <property type="entry name" value="P-loop containing nucleoside triphosphate hydrolases"/>
    <property type="match status" value="1"/>
</dbReference>
<keyword evidence="2" id="KW-0255">Endonuclease</keyword>
<dbReference type="Pfam" id="PF13304">
    <property type="entry name" value="AAA_21"/>
    <property type="match status" value="1"/>
</dbReference>
<dbReference type="PANTHER" id="PTHR43581">
    <property type="entry name" value="ATP/GTP PHOSPHATASE"/>
    <property type="match status" value="1"/>
</dbReference>
<proteinExistence type="predicted"/>
<dbReference type="Proteomes" id="UP000185511">
    <property type="component" value="Chromosome"/>
</dbReference>
<protein>
    <submittedName>
        <fullName evidence="2">ATP-dependent endonuclease of the OLD family</fullName>
    </submittedName>
</protein>
<dbReference type="InterPro" id="IPR027417">
    <property type="entry name" value="P-loop_NTPase"/>
</dbReference>
<dbReference type="KEGG" id="acad:UA74_15675"/>
<dbReference type="GO" id="GO:0004519">
    <property type="term" value="F:endonuclease activity"/>
    <property type="evidence" value="ECO:0007669"/>
    <property type="project" value="UniProtKB-KW"/>
</dbReference>
<evidence type="ECO:0000313" key="3">
    <source>
        <dbReference type="Proteomes" id="UP000185511"/>
    </source>
</evidence>
<dbReference type="AlphaFoldDB" id="A0AAC9PSN4"/>
<keyword evidence="2" id="KW-0378">Hydrolase</keyword>
<dbReference type="RefSeq" id="WP_075740964.1">
    <property type="nucleotide sequence ID" value="NZ_CP016076.1"/>
</dbReference>
<dbReference type="InterPro" id="IPR051396">
    <property type="entry name" value="Bact_Antivir_Def_Nuclease"/>
</dbReference>
<sequence>MFISEVRLTNFRACREVTVPLRPDVTLLAGENNSGKTSVIDAVRLLTGSVHGRVPTPDRQDLCGAAASGEALRVEADLKDIAPTMAGAYLEGLLPADAPGGSRSARWGLTFRPPEDDRGRGATTWSVGRDHLAAGEPALRHGVRHVYLPPLRDAVRELGSGSGDRIRLMLATLLGSREAVKAFVDHAEARLGELTEEPVITNLLTKINDPLRTVTAGAHPQQAAARFAEPTLASLARAVHLHLGDTDGAPAPLGSSGLGYANALFIATVLAELSTAGQADLTVLLVEEPESHLHPQLQTLLMRHLRRRAEDSRRAPHVDPAEPAGHIQVLVTTHSPVLAAAASVRDLIVCTRHRSHGPQWESKVVALADLGMSGRETRELDRYLDITKSTLLFAPRAVLVEGLSEALLLPIFAELLLHTDDPEDLPASQEAVERFHGATLAIVGGVAFTPYVTVLLKPGSGQASVAQRVAVITDADDFAGRRAASRVEEIPALVSGWGAADRLFMAIGHPTFEYMLWSQENIGFLEKAFLASCSSNPADRWKAVVDDADPAQAFLDQFVKKKKRLTEVVGAPVSKPAFAHALADELSPGCGFTVPDYLAEAIRFITDNPDTAS</sequence>
<gene>
    <name evidence="2" type="ORF">UA74_15675</name>
</gene>
<dbReference type="PANTHER" id="PTHR43581:SF4">
    <property type="entry name" value="ATP_GTP PHOSPHATASE"/>
    <property type="match status" value="1"/>
</dbReference>
<accession>A0AAC9PSN4</accession>
<reference evidence="3" key="1">
    <citation type="submission" date="2016-06" db="EMBL/GenBank/DDBJ databases">
        <title>Complete genome sequence of Actinoalloteichus fjordicus DSM 46855 (=ADI127-17), type strain of the new species Actinoalloteichus fjordicus.</title>
        <authorList>
            <person name="Ruckert C."/>
            <person name="Nouioui I."/>
            <person name="Willmese J."/>
            <person name="van Wezel G."/>
            <person name="Klenk H.-P."/>
            <person name="Kalinowski J."/>
            <person name="Zotchev S.B."/>
        </authorList>
    </citation>
    <scope>NUCLEOTIDE SEQUENCE [LARGE SCALE GENOMIC DNA]</scope>
    <source>
        <strain evidence="3">ADI127-7</strain>
    </source>
</reference>
<dbReference type="EMBL" id="CP016076">
    <property type="protein sequence ID" value="APU15187.1"/>
    <property type="molecule type" value="Genomic_DNA"/>
</dbReference>
<organism evidence="2 3">
    <name type="scientific">Actinoalloteichus fjordicus</name>
    <dbReference type="NCBI Taxonomy" id="1612552"/>
    <lineage>
        <taxon>Bacteria</taxon>
        <taxon>Bacillati</taxon>
        <taxon>Actinomycetota</taxon>
        <taxon>Actinomycetes</taxon>
        <taxon>Pseudonocardiales</taxon>
        <taxon>Pseudonocardiaceae</taxon>
        <taxon>Actinoalloteichus</taxon>
    </lineage>
</organism>
<keyword evidence="3" id="KW-1185">Reference proteome</keyword>
<feature type="domain" description="ATPase AAA-type core" evidence="1">
    <location>
        <begin position="25"/>
        <end position="338"/>
    </location>
</feature>
<name>A0AAC9PSN4_9PSEU</name>